<name>A0A067PKC8_9AGAM</name>
<dbReference type="InParanoid" id="A0A067PKC8"/>
<feature type="domain" description="DUF6699" evidence="2">
    <location>
        <begin position="160"/>
        <end position="299"/>
    </location>
</feature>
<feature type="region of interest" description="Disordered" evidence="1">
    <location>
        <begin position="101"/>
        <end position="139"/>
    </location>
</feature>
<evidence type="ECO:0000313" key="3">
    <source>
        <dbReference type="EMBL" id="KDQ54310.1"/>
    </source>
</evidence>
<keyword evidence="4" id="KW-1185">Reference proteome</keyword>
<dbReference type="HOGENOM" id="CLU_085813_0_0_1"/>
<proteinExistence type="predicted"/>
<organism evidence="3 4">
    <name type="scientific">Jaapia argillacea MUCL 33604</name>
    <dbReference type="NCBI Taxonomy" id="933084"/>
    <lineage>
        <taxon>Eukaryota</taxon>
        <taxon>Fungi</taxon>
        <taxon>Dikarya</taxon>
        <taxon>Basidiomycota</taxon>
        <taxon>Agaricomycotina</taxon>
        <taxon>Agaricomycetes</taxon>
        <taxon>Agaricomycetidae</taxon>
        <taxon>Jaapiales</taxon>
        <taxon>Jaapiaceae</taxon>
        <taxon>Jaapia</taxon>
    </lineage>
</organism>
<feature type="compositionally biased region" description="Basic residues" evidence="1">
    <location>
        <begin position="17"/>
        <end position="27"/>
    </location>
</feature>
<feature type="region of interest" description="Disordered" evidence="1">
    <location>
        <begin position="1"/>
        <end position="54"/>
    </location>
</feature>
<protein>
    <recommendedName>
        <fullName evidence="2">DUF6699 domain-containing protein</fullName>
    </recommendedName>
</protein>
<sequence length="313" mass="34581">MSRDDIDLSADSPHKSANPHHHHHHNQSRSNSSSSSSEHKPLPPLPLEPMAPSKRVHFAPERDVYIPPSPTLSCASSIASSNGPITPPQHEAFLHTPMPPAAAALFSPSSSSSSSNQSNHAQSRPPLAGHGLAPPRHVDPHHYELHPIFSAQFAPYPPPLHYDLLLPPSHIVTSTKQALSLQTLNHPATQPPLSSLHILCPPLPWPITIAPPPSSPYPYVTVSDVLHQIYSSLRTPVNRGEYDGLDKKMRHEVEESWRARYRRVRGGDAEKEEERRKGVKRVDWLVGRTMFAGFEKTPKGLGVVEMRVYGGTR</sequence>
<evidence type="ECO:0000313" key="4">
    <source>
        <dbReference type="Proteomes" id="UP000027265"/>
    </source>
</evidence>
<dbReference type="Proteomes" id="UP000027265">
    <property type="component" value="Unassembled WGS sequence"/>
</dbReference>
<feature type="compositionally biased region" description="Low complexity" evidence="1">
    <location>
        <begin position="101"/>
        <end position="123"/>
    </location>
</feature>
<dbReference type="AlphaFoldDB" id="A0A067PKC8"/>
<dbReference type="InterPro" id="IPR046522">
    <property type="entry name" value="DUF6699"/>
</dbReference>
<evidence type="ECO:0000256" key="1">
    <source>
        <dbReference type="SAM" id="MobiDB-lite"/>
    </source>
</evidence>
<accession>A0A067PKC8</accession>
<gene>
    <name evidence="3" type="ORF">JAAARDRAFT_196670</name>
</gene>
<dbReference type="Pfam" id="PF20415">
    <property type="entry name" value="DUF6699"/>
    <property type="match status" value="1"/>
</dbReference>
<evidence type="ECO:0000259" key="2">
    <source>
        <dbReference type="Pfam" id="PF20415"/>
    </source>
</evidence>
<dbReference type="EMBL" id="KL197729">
    <property type="protein sequence ID" value="KDQ54310.1"/>
    <property type="molecule type" value="Genomic_DNA"/>
</dbReference>
<reference evidence="4" key="1">
    <citation type="journal article" date="2014" name="Proc. Natl. Acad. Sci. U.S.A.">
        <title>Extensive sampling of basidiomycete genomes demonstrates inadequacy of the white-rot/brown-rot paradigm for wood decay fungi.</title>
        <authorList>
            <person name="Riley R."/>
            <person name="Salamov A.A."/>
            <person name="Brown D.W."/>
            <person name="Nagy L.G."/>
            <person name="Floudas D."/>
            <person name="Held B.W."/>
            <person name="Levasseur A."/>
            <person name="Lombard V."/>
            <person name="Morin E."/>
            <person name="Otillar R."/>
            <person name="Lindquist E.A."/>
            <person name="Sun H."/>
            <person name="LaButti K.M."/>
            <person name="Schmutz J."/>
            <person name="Jabbour D."/>
            <person name="Luo H."/>
            <person name="Baker S.E."/>
            <person name="Pisabarro A.G."/>
            <person name="Walton J.D."/>
            <person name="Blanchette R.A."/>
            <person name="Henrissat B."/>
            <person name="Martin F."/>
            <person name="Cullen D."/>
            <person name="Hibbett D.S."/>
            <person name="Grigoriev I.V."/>
        </authorList>
    </citation>
    <scope>NUCLEOTIDE SEQUENCE [LARGE SCALE GENOMIC DNA]</scope>
    <source>
        <strain evidence="4">MUCL 33604</strain>
    </source>
</reference>